<comment type="similarity">
    <text evidence="2">Belongs to the purine nucleoside phosphorylase YfiH/LACC1 family.</text>
</comment>
<evidence type="ECO:0000256" key="5">
    <source>
        <dbReference type="ARBA" id="ARBA00022833"/>
    </source>
</evidence>
<keyword evidence="4" id="KW-0479">Metal-binding</keyword>
<evidence type="ECO:0000256" key="8">
    <source>
        <dbReference type="ARBA" id="ARBA00049893"/>
    </source>
</evidence>
<evidence type="ECO:0000256" key="7">
    <source>
        <dbReference type="ARBA" id="ARBA00048968"/>
    </source>
</evidence>
<dbReference type="GO" id="GO:0017061">
    <property type="term" value="F:S-methyl-5-thioadenosine phosphorylase activity"/>
    <property type="evidence" value="ECO:0007669"/>
    <property type="project" value="UniProtKB-EC"/>
</dbReference>
<dbReference type="AlphaFoldDB" id="A0A2N5EDK2"/>
<evidence type="ECO:0000313" key="10">
    <source>
        <dbReference type="Proteomes" id="UP000234503"/>
    </source>
</evidence>
<organism evidence="9 10">
    <name type="scientific">Chimaeribacter coloradensis</name>
    <dbReference type="NCBI Taxonomy" id="2060068"/>
    <lineage>
        <taxon>Bacteria</taxon>
        <taxon>Pseudomonadati</taxon>
        <taxon>Pseudomonadota</taxon>
        <taxon>Gammaproteobacteria</taxon>
        <taxon>Enterobacterales</taxon>
        <taxon>Yersiniaceae</taxon>
        <taxon>Chimaeribacter</taxon>
    </lineage>
</organism>
<name>A0A2N5EDK2_9GAMM</name>
<evidence type="ECO:0000256" key="6">
    <source>
        <dbReference type="ARBA" id="ARBA00047989"/>
    </source>
</evidence>
<comment type="catalytic activity">
    <reaction evidence="6">
        <text>adenosine + H2O + H(+) = inosine + NH4(+)</text>
        <dbReference type="Rhea" id="RHEA:24408"/>
        <dbReference type="ChEBI" id="CHEBI:15377"/>
        <dbReference type="ChEBI" id="CHEBI:15378"/>
        <dbReference type="ChEBI" id="CHEBI:16335"/>
        <dbReference type="ChEBI" id="CHEBI:17596"/>
        <dbReference type="ChEBI" id="CHEBI:28938"/>
        <dbReference type="EC" id="3.5.4.4"/>
    </reaction>
    <physiologicalReaction direction="left-to-right" evidence="6">
        <dbReference type="Rhea" id="RHEA:24409"/>
    </physiologicalReaction>
</comment>
<dbReference type="GO" id="GO:0005507">
    <property type="term" value="F:copper ion binding"/>
    <property type="evidence" value="ECO:0007669"/>
    <property type="project" value="TreeGrafter"/>
</dbReference>
<dbReference type="Pfam" id="PF02578">
    <property type="entry name" value="Cu-oxidase_4"/>
    <property type="match status" value="1"/>
</dbReference>
<keyword evidence="3" id="KW-0808">Transferase</keyword>
<evidence type="ECO:0000256" key="3">
    <source>
        <dbReference type="ARBA" id="ARBA00022679"/>
    </source>
</evidence>
<dbReference type="InterPro" id="IPR003730">
    <property type="entry name" value="Cu_polyphenol_OxRdtase"/>
</dbReference>
<dbReference type="OrthoDB" id="4279at2"/>
<sequence>MPYHSPLLSAIPALAYGFGSKQALMPTALQPYRASSPEKKQVHGTRIVEITHAAQLCGDADGLFTRQPGILLTVLTADCLPVLFSRRDGNAIGVVHAGWRGLLDGILERMAERIAQEEPLEEWVAVIGPAAHACCYQVSDELAGTFLQRLPELPAQQVMPRPRYLDLPGIAAAKLQALGFGAVDNGAPCTICTLNPAADGPRYAFTSFRRNSHRQAADPAHPGIRGRNQYSGLVILP</sequence>
<dbReference type="EMBL" id="PJZH01000001">
    <property type="protein sequence ID" value="PLR40610.1"/>
    <property type="molecule type" value="Genomic_DNA"/>
</dbReference>
<keyword evidence="5" id="KW-0862">Zinc</keyword>
<dbReference type="PANTHER" id="PTHR30616:SF3">
    <property type="entry name" value="PURINE NUCLEOSIDE PHOSPHORYLASE"/>
    <property type="match status" value="1"/>
</dbReference>
<dbReference type="PANTHER" id="PTHR30616">
    <property type="entry name" value="UNCHARACTERIZED PROTEIN YFIH"/>
    <property type="match status" value="1"/>
</dbReference>
<keyword evidence="10" id="KW-1185">Reference proteome</keyword>
<protein>
    <submittedName>
        <fullName evidence="9">Polyphenol oxidoreductase</fullName>
    </submittedName>
</protein>
<dbReference type="SUPFAM" id="SSF64438">
    <property type="entry name" value="CNF1/YfiH-like putative cysteine hydrolases"/>
    <property type="match status" value="1"/>
</dbReference>
<evidence type="ECO:0000256" key="2">
    <source>
        <dbReference type="ARBA" id="ARBA00007353"/>
    </source>
</evidence>
<evidence type="ECO:0000313" key="9">
    <source>
        <dbReference type="EMBL" id="PLR40610.1"/>
    </source>
</evidence>
<reference evidence="9 10" key="1">
    <citation type="submission" date="2017-12" db="EMBL/GenBank/DDBJ databases">
        <title>Characterization of six clinical isolates of Enterochimera gen. nov., a novel genus of the Yersiniaciae family and the three species Enterochimera arupensis sp. nov., Enterochimera coloradensis sp. nov, and Enterochimera californica sp. nov.</title>
        <authorList>
            <person name="Rossi A."/>
            <person name="Fisher M."/>
        </authorList>
    </citation>
    <scope>NUCLEOTIDE SEQUENCE [LARGE SCALE GENOMIC DNA]</scope>
    <source>
        <strain evidence="10">2016-Iso4</strain>
    </source>
</reference>
<proteinExistence type="inferred from homology"/>
<comment type="catalytic activity">
    <reaction evidence="8">
        <text>S-methyl-5'-thioadenosine + phosphate = 5-(methylsulfanyl)-alpha-D-ribose 1-phosphate + adenine</text>
        <dbReference type="Rhea" id="RHEA:11852"/>
        <dbReference type="ChEBI" id="CHEBI:16708"/>
        <dbReference type="ChEBI" id="CHEBI:17509"/>
        <dbReference type="ChEBI" id="CHEBI:43474"/>
        <dbReference type="ChEBI" id="CHEBI:58533"/>
        <dbReference type="EC" id="2.4.2.28"/>
    </reaction>
    <physiologicalReaction direction="left-to-right" evidence="8">
        <dbReference type="Rhea" id="RHEA:11853"/>
    </physiologicalReaction>
</comment>
<evidence type="ECO:0000256" key="1">
    <source>
        <dbReference type="ARBA" id="ARBA00000553"/>
    </source>
</evidence>
<dbReference type="InterPro" id="IPR038371">
    <property type="entry name" value="Cu_polyphenol_OxRdtase_sf"/>
</dbReference>
<dbReference type="Proteomes" id="UP000234503">
    <property type="component" value="Unassembled WGS sequence"/>
</dbReference>
<dbReference type="InterPro" id="IPR011324">
    <property type="entry name" value="Cytotoxic_necrot_fac-like_cat"/>
</dbReference>
<comment type="caution">
    <text evidence="9">The sequence shown here is derived from an EMBL/GenBank/DDBJ whole genome shotgun (WGS) entry which is preliminary data.</text>
</comment>
<evidence type="ECO:0000256" key="4">
    <source>
        <dbReference type="ARBA" id="ARBA00022723"/>
    </source>
</evidence>
<comment type="catalytic activity">
    <reaction evidence="1">
        <text>inosine + phosphate = alpha-D-ribose 1-phosphate + hypoxanthine</text>
        <dbReference type="Rhea" id="RHEA:27646"/>
        <dbReference type="ChEBI" id="CHEBI:17368"/>
        <dbReference type="ChEBI" id="CHEBI:17596"/>
        <dbReference type="ChEBI" id="CHEBI:43474"/>
        <dbReference type="ChEBI" id="CHEBI:57720"/>
        <dbReference type="EC" id="2.4.2.1"/>
    </reaction>
    <physiologicalReaction direction="left-to-right" evidence="1">
        <dbReference type="Rhea" id="RHEA:27647"/>
    </physiologicalReaction>
</comment>
<comment type="catalytic activity">
    <reaction evidence="7">
        <text>adenosine + phosphate = alpha-D-ribose 1-phosphate + adenine</text>
        <dbReference type="Rhea" id="RHEA:27642"/>
        <dbReference type="ChEBI" id="CHEBI:16335"/>
        <dbReference type="ChEBI" id="CHEBI:16708"/>
        <dbReference type="ChEBI" id="CHEBI:43474"/>
        <dbReference type="ChEBI" id="CHEBI:57720"/>
        <dbReference type="EC" id="2.4.2.1"/>
    </reaction>
    <physiologicalReaction direction="left-to-right" evidence="7">
        <dbReference type="Rhea" id="RHEA:27643"/>
    </physiologicalReaction>
</comment>
<dbReference type="CDD" id="cd16833">
    <property type="entry name" value="YfiH"/>
    <property type="match status" value="1"/>
</dbReference>
<gene>
    <name evidence="9" type="ORF">CYR32_01540</name>
</gene>
<accession>A0A2N5EDK2</accession>
<dbReference type="Gene3D" id="3.60.140.10">
    <property type="entry name" value="CNF1/YfiH-like putative cysteine hydrolases"/>
    <property type="match status" value="1"/>
</dbReference>